<dbReference type="GO" id="GO:0005634">
    <property type="term" value="C:nucleus"/>
    <property type="evidence" value="ECO:0007669"/>
    <property type="project" value="UniProtKB-SubCell"/>
</dbReference>
<dbReference type="OrthoDB" id="9909831at2759"/>
<keyword evidence="13" id="KW-1133">Transmembrane helix</keyword>
<evidence type="ECO:0000256" key="6">
    <source>
        <dbReference type="ARBA" id="ARBA00022490"/>
    </source>
</evidence>
<reference evidence="16" key="1">
    <citation type="submission" date="2025-08" db="UniProtKB">
        <authorList>
            <consortium name="RefSeq"/>
        </authorList>
    </citation>
    <scope>IDENTIFICATION</scope>
    <source>
        <strain evidence="16">Wakin</strain>
        <tissue evidence="16">Muscle</tissue>
    </source>
</reference>
<keyword evidence="11" id="KW-0449">Lipoprotein</keyword>
<dbReference type="GeneID" id="113115865"/>
<dbReference type="Gene3D" id="3.30.70.960">
    <property type="entry name" value="SEA domain"/>
    <property type="match status" value="1"/>
</dbReference>
<dbReference type="SUPFAM" id="SSF82671">
    <property type="entry name" value="SEA domain"/>
    <property type="match status" value="1"/>
</dbReference>
<evidence type="ECO:0000256" key="12">
    <source>
        <dbReference type="SAM" id="MobiDB-lite"/>
    </source>
</evidence>
<evidence type="ECO:0000313" key="16">
    <source>
        <dbReference type="RefSeq" id="XP_026139335.1"/>
    </source>
</evidence>
<feature type="region of interest" description="Disordered" evidence="12">
    <location>
        <begin position="191"/>
        <end position="215"/>
    </location>
</feature>
<dbReference type="Proteomes" id="UP000515129">
    <property type="component" value="Chromosome 16"/>
</dbReference>
<evidence type="ECO:0000256" key="9">
    <source>
        <dbReference type="ARBA" id="ARBA00023139"/>
    </source>
</evidence>
<sequence>MLNQPTGRDHTLKDYSSSKMMKIIPRDSITLVVGWIVLFMGVNSVNISAMDTPTESTDASTPHSLTSVIMDLRITNRVYNHSLADQQSAEYTTLKQEVEQLFADIYERSYDTTHLIYLGTDEIIFSNGSVIVTSRLLFGPTQANPELVRGIFFPAYKQIPSPALEIDLSHIENEQPTEEPLEEEKIFSRPPTTTHKETTFTTMPSVTTPLTSTPDITMDTESFTSPLPSTHSPNMSTSYPLGSSAVVGNITNSIHSTTSIPFNTTTMHLNTTTSTPMDNTSISTAPNSSTNAVTNGTTTEVPNGTTTAAHIGTIPAASSGTTTTVTITSVPNSTTTTTTTAPQNTATVVPQSPFTSIHSTVGKATTSSTKFTTAQPLRTTTMNHSPTTKVTVLVPGWAVALLVLAAVSLFLLIILIILVVIWCCWPKRRVFMNEAEEMNPPMYFNPDIPMYSTQSTFDTSNGKQVVRSFSLLILIQRILYFVQFGHESETRFYNKSDSLKFSRLVTKFWKRMGYTV</sequence>
<comment type="subcellular location">
    <subcellularLocation>
        <location evidence="2">Apical cell membrane</location>
        <topology evidence="2">Single-pass type I membrane protein</topology>
    </subcellularLocation>
    <subcellularLocation>
        <location evidence="3">Cytoplasm</location>
    </subcellularLocation>
    <subcellularLocation>
        <location evidence="1">Nucleus</location>
    </subcellularLocation>
</comment>
<keyword evidence="13" id="KW-0812">Transmembrane</keyword>
<keyword evidence="9" id="KW-0564">Palmitate</keyword>
<gene>
    <name evidence="16" type="primary">LOC113115865</name>
</gene>
<evidence type="ECO:0000256" key="1">
    <source>
        <dbReference type="ARBA" id="ARBA00004123"/>
    </source>
</evidence>
<evidence type="ECO:0000256" key="8">
    <source>
        <dbReference type="ARBA" id="ARBA00022813"/>
    </source>
</evidence>
<dbReference type="PANTHER" id="PTHR10006">
    <property type="entry name" value="MUCIN-1-RELATED"/>
    <property type="match status" value="1"/>
</dbReference>
<dbReference type="Pfam" id="PF01390">
    <property type="entry name" value="SEA"/>
    <property type="match status" value="1"/>
</dbReference>
<keyword evidence="8" id="KW-0068">Autocatalytic cleavage</keyword>
<evidence type="ECO:0000256" key="11">
    <source>
        <dbReference type="ARBA" id="ARBA00023288"/>
    </source>
</evidence>
<feature type="domain" description="SEA" evidence="14">
    <location>
        <begin position="64"/>
        <end position="178"/>
    </location>
</feature>
<keyword evidence="7" id="KW-0597">Phosphoprotein</keyword>
<evidence type="ECO:0000256" key="4">
    <source>
        <dbReference type="ARBA" id="ARBA00014269"/>
    </source>
</evidence>
<dbReference type="PANTHER" id="PTHR10006:SF19">
    <property type="entry name" value="MUCIN-1"/>
    <property type="match status" value="1"/>
</dbReference>
<evidence type="ECO:0000256" key="5">
    <source>
        <dbReference type="ARBA" id="ARBA00022475"/>
    </source>
</evidence>
<dbReference type="GO" id="GO:0016324">
    <property type="term" value="C:apical plasma membrane"/>
    <property type="evidence" value="ECO:0007669"/>
    <property type="project" value="UniProtKB-SubCell"/>
</dbReference>
<protein>
    <recommendedName>
        <fullName evidence="4">Mucin-1</fullName>
    </recommendedName>
</protein>
<evidence type="ECO:0000256" key="13">
    <source>
        <dbReference type="SAM" id="Phobius"/>
    </source>
</evidence>
<feature type="transmembrane region" description="Helical" evidence="13">
    <location>
        <begin position="397"/>
        <end position="425"/>
    </location>
</feature>
<feature type="transmembrane region" description="Helical" evidence="13">
    <location>
        <begin position="29"/>
        <end position="50"/>
    </location>
</feature>
<evidence type="ECO:0000256" key="7">
    <source>
        <dbReference type="ARBA" id="ARBA00022553"/>
    </source>
</evidence>
<keyword evidence="13" id="KW-0472">Membrane</keyword>
<evidence type="ECO:0000256" key="2">
    <source>
        <dbReference type="ARBA" id="ARBA00004247"/>
    </source>
</evidence>
<accession>A0A6P6R319</accession>
<evidence type="ECO:0000313" key="15">
    <source>
        <dbReference type="Proteomes" id="UP000515129"/>
    </source>
</evidence>
<dbReference type="KEGG" id="caua:113115865"/>
<proteinExistence type="predicted"/>
<dbReference type="InterPro" id="IPR000082">
    <property type="entry name" value="SEA_dom"/>
</dbReference>
<keyword evidence="10" id="KW-0539">Nucleus</keyword>
<feature type="compositionally biased region" description="Low complexity" evidence="12">
    <location>
        <begin position="199"/>
        <end position="214"/>
    </location>
</feature>
<evidence type="ECO:0000259" key="14">
    <source>
        <dbReference type="PROSITE" id="PS50024"/>
    </source>
</evidence>
<dbReference type="InterPro" id="IPR036364">
    <property type="entry name" value="SEA_dom_sf"/>
</dbReference>
<dbReference type="AlphaFoldDB" id="A0A6P6R319"/>
<dbReference type="PROSITE" id="PS50024">
    <property type="entry name" value="SEA"/>
    <property type="match status" value="1"/>
</dbReference>
<evidence type="ECO:0000256" key="3">
    <source>
        <dbReference type="ARBA" id="ARBA00004496"/>
    </source>
</evidence>
<organism evidence="15 16">
    <name type="scientific">Carassius auratus</name>
    <name type="common">Goldfish</name>
    <dbReference type="NCBI Taxonomy" id="7957"/>
    <lineage>
        <taxon>Eukaryota</taxon>
        <taxon>Metazoa</taxon>
        <taxon>Chordata</taxon>
        <taxon>Craniata</taxon>
        <taxon>Vertebrata</taxon>
        <taxon>Euteleostomi</taxon>
        <taxon>Actinopterygii</taxon>
        <taxon>Neopterygii</taxon>
        <taxon>Teleostei</taxon>
        <taxon>Ostariophysi</taxon>
        <taxon>Cypriniformes</taxon>
        <taxon>Cyprinidae</taxon>
        <taxon>Cyprininae</taxon>
        <taxon>Carassius</taxon>
    </lineage>
</organism>
<dbReference type="RefSeq" id="XP_026139335.1">
    <property type="nucleotide sequence ID" value="XM_026283550.1"/>
</dbReference>
<name>A0A6P6R319_CARAU</name>
<keyword evidence="15" id="KW-1185">Reference proteome</keyword>
<evidence type="ECO:0000256" key="10">
    <source>
        <dbReference type="ARBA" id="ARBA00023242"/>
    </source>
</evidence>
<dbReference type="GO" id="GO:0005737">
    <property type="term" value="C:cytoplasm"/>
    <property type="evidence" value="ECO:0007669"/>
    <property type="project" value="UniProtKB-SubCell"/>
</dbReference>
<keyword evidence="6" id="KW-0963">Cytoplasm</keyword>
<keyword evidence="5" id="KW-1003">Cell membrane</keyword>